<keyword evidence="2" id="KW-0732">Signal</keyword>
<evidence type="ECO:0000256" key="1">
    <source>
        <dbReference type="SAM" id="MobiDB-lite"/>
    </source>
</evidence>
<evidence type="ECO:0008006" key="5">
    <source>
        <dbReference type="Google" id="ProtNLM"/>
    </source>
</evidence>
<proteinExistence type="predicted"/>
<feature type="signal peptide" evidence="2">
    <location>
        <begin position="1"/>
        <end position="18"/>
    </location>
</feature>
<accession>A0A4Q2V9R8</accession>
<dbReference type="EMBL" id="MQTW01000214">
    <property type="protein sequence ID" value="RYC81889.1"/>
    <property type="molecule type" value="Genomic_DNA"/>
</dbReference>
<reference evidence="3 4" key="1">
    <citation type="submission" date="2016-12" db="EMBL/GenBank/DDBJ databases">
        <title>Draft genome sequence of Fusarium oxysporum causing rot on Narcissus.</title>
        <authorList>
            <person name="Armitage A.D."/>
            <person name="Taylor A."/>
            <person name="Clarkson J.P."/>
            <person name="Harrison R.J."/>
            <person name="Jackson A.C."/>
        </authorList>
    </citation>
    <scope>NUCLEOTIDE SEQUENCE [LARGE SCALE GENOMIC DNA]</scope>
    <source>
        <strain evidence="3 4">N139</strain>
    </source>
</reference>
<dbReference type="Proteomes" id="UP000290540">
    <property type="component" value="Unassembled WGS sequence"/>
</dbReference>
<dbReference type="AlphaFoldDB" id="A0A4Q2V9R8"/>
<evidence type="ECO:0000313" key="4">
    <source>
        <dbReference type="Proteomes" id="UP000290540"/>
    </source>
</evidence>
<evidence type="ECO:0000313" key="3">
    <source>
        <dbReference type="EMBL" id="RYC81889.1"/>
    </source>
</evidence>
<name>A0A4Q2V9R8_FUSOX</name>
<sequence length="265" mass="28846">MKEVLWLSSLSLVSAICASNYAIWISQDRTPLDEAIGRALPGLKYEEVEALNHRFNIHSTEPGRIYKIPYDESVTPIEPASWSGDCPRTLVLDGNTRVAEAAPSSVPNPTIIRARNHLFGSDAMDLKVRSVGTSDGSETTKTPAAVGSTTTSAPAPTGTANKMRCWSDSYPASSFEASWDSRMGFATLFCDKLNDIRLDAQLPIQEEPYGDTFLGMTILPGCPNYSIGAEGAASCRAVMEQINHKCPKSGGLYYTDCLLYYFVPK</sequence>
<comment type="caution">
    <text evidence="3">The sequence shown here is derived from an EMBL/GenBank/DDBJ whole genome shotgun (WGS) entry which is preliminary data.</text>
</comment>
<feature type="chain" id="PRO_5020784732" description="LysM domain-containing protein" evidence="2">
    <location>
        <begin position="19"/>
        <end position="265"/>
    </location>
</feature>
<feature type="region of interest" description="Disordered" evidence="1">
    <location>
        <begin position="132"/>
        <end position="157"/>
    </location>
</feature>
<protein>
    <recommendedName>
        <fullName evidence="5">LysM domain-containing protein</fullName>
    </recommendedName>
</protein>
<organism evidence="3 4">
    <name type="scientific">Fusarium oxysporum f. sp. narcissi</name>
    <dbReference type="NCBI Taxonomy" id="451672"/>
    <lineage>
        <taxon>Eukaryota</taxon>
        <taxon>Fungi</taxon>
        <taxon>Dikarya</taxon>
        <taxon>Ascomycota</taxon>
        <taxon>Pezizomycotina</taxon>
        <taxon>Sordariomycetes</taxon>
        <taxon>Hypocreomycetidae</taxon>
        <taxon>Hypocreales</taxon>
        <taxon>Nectriaceae</taxon>
        <taxon>Fusarium</taxon>
        <taxon>Fusarium oxysporum species complex</taxon>
    </lineage>
</organism>
<feature type="compositionally biased region" description="Polar residues" evidence="1">
    <location>
        <begin position="132"/>
        <end position="141"/>
    </location>
</feature>
<gene>
    <name evidence="3" type="ORF">BFJ63_vAg15236</name>
</gene>
<evidence type="ECO:0000256" key="2">
    <source>
        <dbReference type="SAM" id="SignalP"/>
    </source>
</evidence>
<feature type="compositionally biased region" description="Low complexity" evidence="1">
    <location>
        <begin position="142"/>
        <end position="157"/>
    </location>
</feature>